<dbReference type="EMBL" id="JACHWY010000002">
    <property type="protein sequence ID" value="MBB3047727.1"/>
    <property type="molecule type" value="Genomic_DNA"/>
</dbReference>
<dbReference type="InterPro" id="IPR021457">
    <property type="entry name" value="DUF3108"/>
</dbReference>
<gene>
    <name evidence="1" type="ORF">FHR99_001993</name>
</gene>
<dbReference type="Proteomes" id="UP000537130">
    <property type="component" value="Unassembled WGS sequence"/>
</dbReference>
<proteinExistence type="predicted"/>
<dbReference type="AlphaFoldDB" id="A0A7W4W6G9"/>
<protein>
    <recommendedName>
        <fullName evidence="3">DUF3108 domain-containing protein</fullName>
    </recommendedName>
</protein>
<keyword evidence="2" id="KW-1185">Reference proteome</keyword>
<accession>A0A7W4W6G9</accession>
<evidence type="ECO:0008006" key="3">
    <source>
        <dbReference type="Google" id="ProtNLM"/>
    </source>
</evidence>
<sequence length="244" mass="28568">MAKHFQLQAILLTALLFSAVFGILPAHALLGESKPLLTPYSATYHLTRDGMAAEVTRKLERSGEGRWQLHDSARVLFFSMQETAIVDFDGENIKPVKYRHRQSPGNSKDQTIRYDWKKQQATFDLDDGERTAKLKKETFDRLSYQIQLRLDLLAGRLQQPRTYDLVDRGRHKQYRIEKVGEEMLTLDNRQIQTLKLRQTRIGKDRETFIWVAPDLDYLIIKMERDDDDGRIRMQLKPESLKFKS</sequence>
<evidence type="ECO:0000313" key="2">
    <source>
        <dbReference type="Proteomes" id="UP000537130"/>
    </source>
</evidence>
<reference evidence="1 2" key="1">
    <citation type="submission" date="2020-08" db="EMBL/GenBank/DDBJ databases">
        <title>Genomic Encyclopedia of Type Strains, Phase III (KMG-III): the genomes of soil and plant-associated and newly described type strains.</title>
        <authorList>
            <person name="Whitman W."/>
        </authorList>
    </citation>
    <scope>NUCLEOTIDE SEQUENCE [LARGE SCALE GENOMIC DNA]</scope>
    <source>
        <strain evidence="1 2">CECT 8654</strain>
    </source>
</reference>
<name>A0A7W4W6G9_9GAMM</name>
<evidence type="ECO:0000313" key="1">
    <source>
        <dbReference type="EMBL" id="MBB3047727.1"/>
    </source>
</evidence>
<comment type="caution">
    <text evidence="1">The sequence shown here is derived from an EMBL/GenBank/DDBJ whole genome shotgun (WGS) entry which is preliminary data.</text>
</comment>
<dbReference type="RefSeq" id="WP_183410491.1">
    <property type="nucleotide sequence ID" value="NZ_JACHWY010000002.1"/>
</dbReference>
<organism evidence="1 2">
    <name type="scientific">Litorivivens lipolytica</name>
    <dbReference type="NCBI Taxonomy" id="1524264"/>
    <lineage>
        <taxon>Bacteria</taxon>
        <taxon>Pseudomonadati</taxon>
        <taxon>Pseudomonadota</taxon>
        <taxon>Gammaproteobacteria</taxon>
        <taxon>Litorivivens</taxon>
    </lineage>
</organism>
<dbReference type="Pfam" id="PF11306">
    <property type="entry name" value="DUF3108"/>
    <property type="match status" value="1"/>
</dbReference>